<dbReference type="FunFam" id="3.10.10.10:FF:000003">
    <property type="entry name" value="Retrovirus-related Pol polyprotein from transposon 297-like Protein"/>
    <property type="match status" value="1"/>
</dbReference>
<keyword evidence="4" id="KW-0378">Hydrolase</keyword>
<dbReference type="Gene3D" id="3.30.70.270">
    <property type="match status" value="2"/>
</dbReference>
<dbReference type="EMBL" id="BGPR01083722">
    <property type="protein sequence ID" value="GBL92572.1"/>
    <property type="molecule type" value="Genomic_DNA"/>
</dbReference>
<dbReference type="OrthoDB" id="6510779at2759"/>
<sequence>METFVPGDNPAEAWTDWRQKYELFETAVKYNKEDDATLIALLLSVIGKSSYKDYLTFEFPTLTNGQTRTVKDVLDKFDEHYKPYPNVTLATFVFNSMLQKPGQNFDSFVTEIKLQADQCEFGAAYDRNIKDRIIQGLRDDVLHEWLLREPELSLKKTLELCKFAELSKLHSLAMSQPTSSTQIDAISRQGIKKFQGPNNSSKQQSNNSKHSRNNKNPAQQKQRPCSRCGSHHTPRNCPAYGKSCHNCQMLNHFTSVCRQPKRQQPPKYQHRVSTIECNPDIAYVGTISTSQQCDWLQEIIINDFPVTFKLDTGAQVNVLPLSVIRKLKNQPSIHPTSLEVCTYTGDALPVVGESVFMFVVNNQHCELKFIIVDLNVQPVLSAAACTALNLIQRIDSSLQVSEKCNVNLVNTQSSDNVYSSSVTSNLSINVPNSSNNSISHPHKLLKLIEEYSDIFEGVGRLPGKHKIILHEDATPVIAASRKIPLALENKFKDELFRMEQNGIIEKVTKPTDWVNPIVVVPKKEGSIRICLDPRPLNKYVKRQHYQIPSQDQLLSKLNGSKVFSLPDAKNVFYHIQLDEESSDLCTFITPFGRFRFLVMPFGLKSAPEVYQKVMDNIFEDCLDTDPYFDDIMIYSKNMIDHYEKFKKVFQIARESGLKLNKDKAKIAVSELKYLGRIISPDGVSPDPKKVSAITDFPVPTSKQELMRFLGMATYLMKFVPKFSQ</sequence>
<dbReference type="GO" id="GO:0071897">
    <property type="term" value="P:DNA biosynthetic process"/>
    <property type="evidence" value="ECO:0007669"/>
    <property type="project" value="UniProtKB-ARBA"/>
</dbReference>
<dbReference type="InterPro" id="IPR050951">
    <property type="entry name" value="Retrovirus_Pol_polyprotein"/>
</dbReference>
<dbReference type="PANTHER" id="PTHR37984">
    <property type="entry name" value="PROTEIN CBG26694"/>
    <property type="match status" value="1"/>
</dbReference>
<evidence type="ECO:0000259" key="6">
    <source>
        <dbReference type="PROSITE" id="PS50878"/>
    </source>
</evidence>
<keyword evidence="1" id="KW-0808">Transferase</keyword>
<proteinExistence type="predicted"/>
<evidence type="ECO:0000256" key="3">
    <source>
        <dbReference type="ARBA" id="ARBA00022722"/>
    </source>
</evidence>
<dbReference type="SUPFAM" id="SSF56672">
    <property type="entry name" value="DNA/RNA polymerases"/>
    <property type="match status" value="1"/>
</dbReference>
<evidence type="ECO:0000313" key="8">
    <source>
        <dbReference type="Proteomes" id="UP000499080"/>
    </source>
</evidence>
<evidence type="ECO:0000256" key="1">
    <source>
        <dbReference type="ARBA" id="ARBA00022679"/>
    </source>
</evidence>
<dbReference type="GO" id="GO:0016779">
    <property type="term" value="F:nucleotidyltransferase activity"/>
    <property type="evidence" value="ECO:0007669"/>
    <property type="project" value="UniProtKB-KW"/>
</dbReference>
<evidence type="ECO:0000256" key="4">
    <source>
        <dbReference type="ARBA" id="ARBA00022759"/>
    </source>
</evidence>
<reference evidence="7 8" key="1">
    <citation type="journal article" date="2019" name="Sci. Rep.">
        <title>Orb-weaving spider Araneus ventricosus genome elucidates the spidroin gene catalogue.</title>
        <authorList>
            <person name="Kono N."/>
            <person name="Nakamura H."/>
            <person name="Ohtoshi R."/>
            <person name="Moran D.A.P."/>
            <person name="Shinohara A."/>
            <person name="Yoshida Y."/>
            <person name="Fujiwara M."/>
            <person name="Mori M."/>
            <person name="Tomita M."/>
            <person name="Arakawa K."/>
        </authorList>
    </citation>
    <scope>NUCLEOTIDE SEQUENCE [LARGE SCALE GENOMIC DNA]</scope>
</reference>
<evidence type="ECO:0000256" key="5">
    <source>
        <dbReference type="SAM" id="MobiDB-lite"/>
    </source>
</evidence>
<evidence type="ECO:0000256" key="2">
    <source>
        <dbReference type="ARBA" id="ARBA00022695"/>
    </source>
</evidence>
<dbReference type="Gene3D" id="3.10.10.10">
    <property type="entry name" value="HIV Type 1 Reverse Transcriptase, subunit A, domain 1"/>
    <property type="match status" value="1"/>
</dbReference>
<dbReference type="GO" id="GO:0004519">
    <property type="term" value="F:endonuclease activity"/>
    <property type="evidence" value="ECO:0007669"/>
    <property type="project" value="UniProtKB-KW"/>
</dbReference>
<protein>
    <submittedName>
        <fullName evidence="7">Retrovirus-related Pol polyprotein from transposon 297</fullName>
    </submittedName>
</protein>
<dbReference type="InterPro" id="IPR000477">
    <property type="entry name" value="RT_dom"/>
</dbReference>
<dbReference type="AlphaFoldDB" id="A0A4Y2BJX7"/>
<dbReference type="CDD" id="cd01647">
    <property type="entry name" value="RT_LTR"/>
    <property type="match status" value="1"/>
</dbReference>
<dbReference type="InterPro" id="IPR043502">
    <property type="entry name" value="DNA/RNA_pol_sf"/>
</dbReference>
<gene>
    <name evidence="7" type="primary">pol_969</name>
    <name evidence="7" type="ORF">AVEN_101601_1</name>
</gene>
<keyword evidence="4" id="KW-0255">Endonuclease</keyword>
<feature type="domain" description="Reverse transcriptase" evidence="6">
    <location>
        <begin position="501"/>
        <end position="678"/>
    </location>
</feature>
<dbReference type="InterPro" id="IPR043128">
    <property type="entry name" value="Rev_trsase/Diguanyl_cyclase"/>
</dbReference>
<keyword evidence="3" id="KW-0540">Nuclease</keyword>
<feature type="non-terminal residue" evidence="7">
    <location>
        <position position="724"/>
    </location>
</feature>
<dbReference type="InterPro" id="IPR021109">
    <property type="entry name" value="Peptidase_aspartic_dom_sf"/>
</dbReference>
<dbReference type="PANTHER" id="PTHR37984:SF5">
    <property type="entry name" value="PROTEIN NYNRIN-LIKE"/>
    <property type="match status" value="1"/>
</dbReference>
<accession>A0A4Y2BJX7</accession>
<evidence type="ECO:0000313" key="7">
    <source>
        <dbReference type="EMBL" id="GBL92572.1"/>
    </source>
</evidence>
<comment type="caution">
    <text evidence="7">The sequence shown here is derived from an EMBL/GenBank/DDBJ whole genome shotgun (WGS) entry which is preliminary data.</text>
</comment>
<feature type="region of interest" description="Disordered" evidence="5">
    <location>
        <begin position="192"/>
        <end position="229"/>
    </location>
</feature>
<keyword evidence="8" id="KW-1185">Reference proteome</keyword>
<dbReference type="Gene3D" id="2.40.70.10">
    <property type="entry name" value="Acid Proteases"/>
    <property type="match status" value="1"/>
</dbReference>
<dbReference type="Proteomes" id="UP000499080">
    <property type="component" value="Unassembled WGS sequence"/>
</dbReference>
<dbReference type="SUPFAM" id="SSF50630">
    <property type="entry name" value="Acid proteases"/>
    <property type="match status" value="1"/>
</dbReference>
<dbReference type="PROSITE" id="PS50878">
    <property type="entry name" value="RT_POL"/>
    <property type="match status" value="1"/>
</dbReference>
<feature type="compositionally biased region" description="Low complexity" evidence="5">
    <location>
        <begin position="198"/>
        <end position="208"/>
    </location>
</feature>
<dbReference type="Pfam" id="PF00078">
    <property type="entry name" value="RVT_1"/>
    <property type="match status" value="1"/>
</dbReference>
<name>A0A4Y2BJX7_ARAVE</name>
<organism evidence="7 8">
    <name type="scientific">Araneus ventricosus</name>
    <name type="common">Orbweaver spider</name>
    <name type="synonym">Epeira ventricosa</name>
    <dbReference type="NCBI Taxonomy" id="182803"/>
    <lineage>
        <taxon>Eukaryota</taxon>
        <taxon>Metazoa</taxon>
        <taxon>Ecdysozoa</taxon>
        <taxon>Arthropoda</taxon>
        <taxon>Chelicerata</taxon>
        <taxon>Arachnida</taxon>
        <taxon>Araneae</taxon>
        <taxon>Araneomorphae</taxon>
        <taxon>Entelegynae</taxon>
        <taxon>Araneoidea</taxon>
        <taxon>Araneidae</taxon>
        <taxon>Araneus</taxon>
    </lineage>
</organism>
<keyword evidence="2" id="KW-0548">Nucleotidyltransferase</keyword>